<organism evidence="2 3">
    <name type="scientific">Trichoderma cornu-damae</name>
    <dbReference type="NCBI Taxonomy" id="654480"/>
    <lineage>
        <taxon>Eukaryota</taxon>
        <taxon>Fungi</taxon>
        <taxon>Dikarya</taxon>
        <taxon>Ascomycota</taxon>
        <taxon>Pezizomycotina</taxon>
        <taxon>Sordariomycetes</taxon>
        <taxon>Hypocreomycetidae</taxon>
        <taxon>Hypocreales</taxon>
        <taxon>Hypocreaceae</taxon>
        <taxon>Trichoderma</taxon>
    </lineage>
</organism>
<proteinExistence type="predicted"/>
<sequence>MTISRDGRGKATTISASHKKAAMKLSVSIALASALAALAAPAPLPTPTKKPQNQPGIPTESSARAQLAGLTVAVAGSGTGYSRGLFPTWDAISGNCNAREYVLKRDGQDVQVNNACEAQSGTWISPYDNAVFTNASSLDIDHMVPLKNAWISGASSWTTAQRKALANDVSRPQLWAVSASSNRSKGDRSPDQWKPPLSSFYCTYAKSWIDVKSFYQLTITSAEKTALSGMLDTC</sequence>
<evidence type="ECO:0000313" key="2">
    <source>
        <dbReference type="EMBL" id="KAH6606048.1"/>
    </source>
</evidence>
<comment type="caution">
    <text evidence="2">The sequence shown here is derived from an EMBL/GenBank/DDBJ whole genome shotgun (WGS) entry which is preliminary data.</text>
</comment>
<dbReference type="Proteomes" id="UP000827724">
    <property type="component" value="Unassembled WGS sequence"/>
</dbReference>
<evidence type="ECO:0000313" key="3">
    <source>
        <dbReference type="Proteomes" id="UP000827724"/>
    </source>
</evidence>
<accession>A0A9P8QN05</accession>
<protein>
    <recommendedName>
        <fullName evidence="1">GmrSD restriction endonucleases C-terminal domain-containing protein</fullName>
    </recommendedName>
</protein>
<dbReference type="AlphaFoldDB" id="A0A9P8QN05"/>
<reference evidence="2" key="1">
    <citation type="submission" date="2021-08" db="EMBL/GenBank/DDBJ databases">
        <title>Chromosome-Level Trichoderma cornu-damae using Hi-C Data.</title>
        <authorList>
            <person name="Kim C.S."/>
        </authorList>
    </citation>
    <scope>NUCLEOTIDE SEQUENCE</scope>
    <source>
        <strain evidence="2">KA19-0412C</strain>
    </source>
</reference>
<evidence type="ECO:0000259" key="1">
    <source>
        <dbReference type="Pfam" id="PF07510"/>
    </source>
</evidence>
<dbReference type="InterPro" id="IPR011089">
    <property type="entry name" value="GmrSD_C"/>
</dbReference>
<dbReference type="OrthoDB" id="3162605at2759"/>
<gene>
    <name evidence="2" type="ORF">Trco_005201</name>
</gene>
<dbReference type="PANTHER" id="PTHR24094:SF15">
    <property type="entry name" value="AMP-DEPENDENT SYNTHETASE_LIGASE DOMAIN-CONTAINING PROTEIN-RELATED"/>
    <property type="match status" value="1"/>
</dbReference>
<name>A0A9P8QN05_9HYPO</name>
<dbReference type="PANTHER" id="PTHR24094">
    <property type="entry name" value="SECRETED PROTEIN"/>
    <property type="match status" value="1"/>
</dbReference>
<dbReference type="Pfam" id="PF07510">
    <property type="entry name" value="GmrSD_C"/>
    <property type="match status" value="1"/>
</dbReference>
<feature type="domain" description="GmrSD restriction endonucleases C-terminal" evidence="1">
    <location>
        <begin position="125"/>
        <end position="228"/>
    </location>
</feature>
<dbReference type="EMBL" id="JAIWOZ010000004">
    <property type="protein sequence ID" value="KAH6606048.1"/>
    <property type="molecule type" value="Genomic_DNA"/>
</dbReference>
<keyword evidence="3" id="KW-1185">Reference proteome</keyword>